<dbReference type="EMBL" id="JBAMIC010000004">
    <property type="protein sequence ID" value="KAK7107926.1"/>
    <property type="molecule type" value="Genomic_DNA"/>
</dbReference>
<evidence type="ECO:0000313" key="9">
    <source>
        <dbReference type="EMBL" id="KAK7107926.1"/>
    </source>
</evidence>
<dbReference type="CDD" id="cd16713">
    <property type="entry name" value="RING-HC_BIRC2_3_7"/>
    <property type="match status" value="1"/>
</dbReference>
<feature type="coiled-coil region" evidence="6">
    <location>
        <begin position="617"/>
        <end position="644"/>
    </location>
</feature>
<dbReference type="SMART" id="SM00184">
    <property type="entry name" value="RING"/>
    <property type="match status" value="1"/>
</dbReference>
<protein>
    <recommendedName>
        <fullName evidence="8">RING-type domain-containing protein</fullName>
    </recommendedName>
</protein>
<dbReference type="InterPro" id="IPR050784">
    <property type="entry name" value="IAP"/>
</dbReference>
<keyword evidence="2" id="KW-0479">Metal-binding</keyword>
<feature type="compositionally biased region" description="Basic and acidic residues" evidence="7">
    <location>
        <begin position="14"/>
        <end position="24"/>
    </location>
</feature>
<comment type="similarity">
    <text evidence="1">Belongs to the IAP family.</text>
</comment>
<dbReference type="Proteomes" id="UP001374579">
    <property type="component" value="Unassembled WGS sequence"/>
</dbReference>
<dbReference type="PANTHER" id="PTHR10044">
    <property type="entry name" value="INHIBITOR OF APOPTOSIS"/>
    <property type="match status" value="1"/>
</dbReference>
<name>A0AAN9GH58_9CAEN</name>
<sequence>MEANKLYGGYPVGEHPKHLQDKMPDSGASDRSTEQLQCENREDDHDVHSQEKQTEEIATASHPAQNDKELPDRAVELHDPKPQRVISLEICSEKIDLPRQEASQHFVDENDLRLKCSQEETTEKKLSDPVEESDDDENVPLELRQYLKIPFRHRVFSQNAEVYMLAHPQLPTPVAEKRGTQEQSSPKDYHTEMSRLGTYSAYPADIPVFAIKLAHYGFIYRDDCKAVDCYFCQFRIPLSELNHLGADPAKMHREGSPTCPMLQGLNCTNVPFPKPEQFPQVAEASRKETTAVEVVDRGRESGAVQTVATKRSEPRAPTYQTDSVVVPSSPIMQQQSPQQSSYSHGATVADSVPLTQQPESPNAKAKKNRSRNGNESPSQNLPATTQSATASSTAESTRTRNSTASRPSTNSSVSAPKAAASNGNSSAAATQNGSNGKGNGATGNGGSKVEPPKEKKKLTYSDLGIFAEKPKRADMAVLQKRLSTFTGKWKSQYTQTPKMLADAGMYYAGYADCARCFFCGGGLKNWEAPDNPWIEHARWFPKCAYIRMCKGPKFVEIVQKKNKNKEDMTLQEVEVEAEADSPKVDNGIDNTKAPVSVSSSVGPDTRGMTATVGGADYTSVTGDLENLEAENEDLKTQMSCKICMDEDSSVVFLPCGHLVACTGCAIALKICPLCRTDIKGSVRAHMVN</sequence>
<feature type="compositionally biased region" description="Low complexity" evidence="7">
    <location>
        <begin position="323"/>
        <end position="343"/>
    </location>
</feature>
<dbReference type="Gene3D" id="1.10.1170.10">
    <property type="entry name" value="Inhibitor Of Apoptosis Protein (2mihbC-IAP-1), Chain A"/>
    <property type="match status" value="2"/>
</dbReference>
<dbReference type="GO" id="GO:0008270">
    <property type="term" value="F:zinc ion binding"/>
    <property type="evidence" value="ECO:0007669"/>
    <property type="project" value="UniProtKB-KW"/>
</dbReference>
<keyword evidence="10" id="KW-1185">Reference proteome</keyword>
<feature type="region of interest" description="Disordered" evidence="7">
    <location>
        <begin position="579"/>
        <end position="604"/>
    </location>
</feature>
<dbReference type="SMART" id="SM00238">
    <property type="entry name" value="BIR"/>
    <property type="match status" value="2"/>
</dbReference>
<keyword evidence="6" id="KW-0175">Coiled coil</keyword>
<organism evidence="9 10">
    <name type="scientific">Littorina saxatilis</name>
    <dbReference type="NCBI Taxonomy" id="31220"/>
    <lineage>
        <taxon>Eukaryota</taxon>
        <taxon>Metazoa</taxon>
        <taxon>Spiralia</taxon>
        <taxon>Lophotrochozoa</taxon>
        <taxon>Mollusca</taxon>
        <taxon>Gastropoda</taxon>
        <taxon>Caenogastropoda</taxon>
        <taxon>Littorinimorpha</taxon>
        <taxon>Littorinoidea</taxon>
        <taxon>Littorinidae</taxon>
        <taxon>Littorina</taxon>
    </lineage>
</organism>
<evidence type="ECO:0000256" key="1">
    <source>
        <dbReference type="ARBA" id="ARBA00006672"/>
    </source>
</evidence>
<feature type="compositionally biased region" description="Basic and acidic residues" evidence="7">
    <location>
        <begin position="39"/>
        <end position="55"/>
    </location>
</feature>
<comment type="caution">
    <text evidence="9">The sequence shown here is derived from an EMBL/GenBank/DDBJ whole genome shotgun (WGS) entry which is preliminary data.</text>
</comment>
<dbReference type="AlphaFoldDB" id="A0AAN9GH58"/>
<keyword evidence="4" id="KW-0862">Zinc</keyword>
<evidence type="ECO:0000256" key="6">
    <source>
        <dbReference type="SAM" id="Coils"/>
    </source>
</evidence>
<evidence type="ECO:0000259" key="8">
    <source>
        <dbReference type="PROSITE" id="PS50089"/>
    </source>
</evidence>
<dbReference type="InterPro" id="IPR001841">
    <property type="entry name" value="Znf_RING"/>
</dbReference>
<feature type="region of interest" description="Disordered" evidence="7">
    <location>
        <begin position="118"/>
        <end position="137"/>
    </location>
</feature>
<dbReference type="Pfam" id="PF00653">
    <property type="entry name" value="BIR"/>
    <property type="match status" value="2"/>
</dbReference>
<dbReference type="Pfam" id="PF13920">
    <property type="entry name" value="zf-C3HC4_3"/>
    <property type="match status" value="1"/>
</dbReference>
<evidence type="ECO:0000256" key="7">
    <source>
        <dbReference type="SAM" id="MobiDB-lite"/>
    </source>
</evidence>
<dbReference type="InterPro" id="IPR013083">
    <property type="entry name" value="Znf_RING/FYVE/PHD"/>
</dbReference>
<evidence type="ECO:0000256" key="5">
    <source>
        <dbReference type="PROSITE-ProRule" id="PRU00175"/>
    </source>
</evidence>
<dbReference type="PROSITE" id="PS01282">
    <property type="entry name" value="BIR_REPEAT_1"/>
    <property type="match status" value="1"/>
</dbReference>
<evidence type="ECO:0000256" key="2">
    <source>
        <dbReference type="ARBA" id="ARBA00022723"/>
    </source>
</evidence>
<dbReference type="Gene3D" id="3.30.40.10">
    <property type="entry name" value="Zinc/RING finger domain, C3HC4 (zinc finger)"/>
    <property type="match status" value="1"/>
</dbReference>
<accession>A0AAN9GH58</accession>
<proteinExistence type="inferred from homology"/>
<feature type="compositionally biased region" description="Polar residues" evidence="7">
    <location>
        <begin position="371"/>
        <end position="381"/>
    </location>
</feature>
<dbReference type="FunFam" id="1.10.1170.10:FF:000002">
    <property type="entry name" value="Baculoviral IAP repeat containing 7"/>
    <property type="match status" value="1"/>
</dbReference>
<evidence type="ECO:0000313" key="10">
    <source>
        <dbReference type="Proteomes" id="UP001374579"/>
    </source>
</evidence>
<dbReference type="SUPFAM" id="SSF57924">
    <property type="entry name" value="Inhibitor of apoptosis (IAP) repeat"/>
    <property type="match status" value="2"/>
</dbReference>
<feature type="region of interest" description="Disordered" evidence="7">
    <location>
        <begin position="295"/>
        <end position="455"/>
    </location>
</feature>
<dbReference type="PANTHER" id="PTHR10044:SF139">
    <property type="entry name" value="DEATH-ASSOCIATED INHIBITOR OF APOPTOSIS 2"/>
    <property type="match status" value="1"/>
</dbReference>
<reference evidence="9 10" key="1">
    <citation type="submission" date="2024-02" db="EMBL/GenBank/DDBJ databases">
        <title>Chromosome-scale genome assembly of the rough periwinkle Littorina saxatilis.</title>
        <authorList>
            <person name="De Jode A."/>
            <person name="Faria R."/>
            <person name="Formenti G."/>
            <person name="Sims Y."/>
            <person name="Smith T.P."/>
            <person name="Tracey A."/>
            <person name="Wood J.M.D."/>
            <person name="Zagrodzka Z.B."/>
            <person name="Johannesson K."/>
            <person name="Butlin R.K."/>
            <person name="Leder E.H."/>
        </authorList>
    </citation>
    <scope>NUCLEOTIDE SEQUENCE [LARGE SCALE GENOMIC DNA]</scope>
    <source>
        <strain evidence="9">Snail1</strain>
        <tissue evidence="9">Muscle</tissue>
    </source>
</reference>
<feature type="compositionally biased region" description="Low complexity" evidence="7">
    <location>
        <begin position="382"/>
        <end position="434"/>
    </location>
</feature>
<feature type="compositionally biased region" description="Basic and acidic residues" evidence="7">
    <location>
        <begin position="118"/>
        <end position="128"/>
    </location>
</feature>
<feature type="compositionally biased region" description="Basic and acidic residues" evidence="7">
    <location>
        <begin position="65"/>
        <end position="81"/>
    </location>
</feature>
<dbReference type="PROSITE" id="PS50089">
    <property type="entry name" value="ZF_RING_2"/>
    <property type="match status" value="1"/>
</dbReference>
<dbReference type="GO" id="GO:0051726">
    <property type="term" value="P:regulation of cell cycle"/>
    <property type="evidence" value="ECO:0007669"/>
    <property type="project" value="TreeGrafter"/>
</dbReference>
<keyword evidence="3 5" id="KW-0863">Zinc-finger</keyword>
<evidence type="ECO:0000256" key="4">
    <source>
        <dbReference type="ARBA" id="ARBA00022833"/>
    </source>
</evidence>
<dbReference type="GO" id="GO:0005737">
    <property type="term" value="C:cytoplasm"/>
    <property type="evidence" value="ECO:0007669"/>
    <property type="project" value="TreeGrafter"/>
</dbReference>
<dbReference type="PROSITE" id="PS50143">
    <property type="entry name" value="BIR_REPEAT_2"/>
    <property type="match status" value="2"/>
</dbReference>
<evidence type="ECO:0000256" key="3">
    <source>
        <dbReference type="ARBA" id="ARBA00022771"/>
    </source>
</evidence>
<gene>
    <name evidence="9" type="ORF">V1264_015752</name>
</gene>
<dbReference type="InterPro" id="IPR001370">
    <property type="entry name" value="BIR_rpt"/>
</dbReference>
<feature type="region of interest" description="Disordered" evidence="7">
    <location>
        <begin position="1"/>
        <end position="81"/>
    </location>
</feature>
<dbReference type="GO" id="GO:0005634">
    <property type="term" value="C:nucleus"/>
    <property type="evidence" value="ECO:0007669"/>
    <property type="project" value="TreeGrafter"/>
</dbReference>
<dbReference type="CDD" id="cd00022">
    <property type="entry name" value="BIR"/>
    <property type="match status" value="1"/>
</dbReference>
<feature type="compositionally biased region" description="Gly residues" evidence="7">
    <location>
        <begin position="435"/>
        <end position="446"/>
    </location>
</feature>
<feature type="domain" description="RING-type" evidence="8">
    <location>
        <begin position="640"/>
        <end position="675"/>
    </location>
</feature>